<proteinExistence type="predicted"/>
<feature type="signal peptide" evidence="1">
    <location>
        <begin position="1"/>
        <end position="25"/>
    </location>
</feature>
<evidence type="ECO:0000313" key="3">
    <source>
        <dbReference type="Proteomes" id="UP000033121"/>
    </source>
</evidence>
<dbReference type="EMBL" id="BBWV01000002">
    <property type="protein sequence ID" value="GAO43948.1"/>
    <property type="molecule type" value="Genomic_DNA"/>
</dbReference>
<dbReference type="RefSeq" id="WP_046369753.1">
    <property type="nucleotide sequence ID" value="NZ_BBWV01000002.1"/>
</dbReference>
<gene>
    <name evidence="2" type="ORF">FPE01S_02_10540</name>
</gene>
<dbReference type="Proteomes" id="UP000033121">
    <property type="component" value="Unassembled WGS sequence"/>
</dbReference>
<name>A0A0E9N2D6_9BACT</name>
<dbReference type="OrthoDB" id="620771at2"/>
<accession>A0A0E9N2D6</accession>
<dbReference type="AlphaFoldDB" id="A0A0E9N2D6"/>
<comment type="caution">
    <text evidence="2">The sequence shown here is derived from an EMBL/GenBank/DDBJ whole genome shotgun (WGS) entry which is preliminary data.</text>
</comment>
<organism evidence="2 3">
    <name type="scientific">Flavihumibacter petaseus NBRC 106054</name>
    <dbReference type="NCBI Taxonomy" id="1220578"/>
    <lineage>
        <taxon>Bacteria</taxon>
        <taxon>Pseudomonadati</taxon>
        <taxon>Bacteroidota</taxon>
        <taxon>Chitinophagia</taxon>
        <taxon>Chitinophagales</taxon>
        <taxon>Chitinophagaceae</taxon>
        <taxon>Flavihumibacter</taxon>
    </lineage>
</organism>
<sequence>MALIRSRNYWLSLFVLVLFSVSVKAQDTTVVKHTTDTVLPVAPDTSLRIINLNPYITLHVDSAMTYNLDINKDSSRYFWFLKNAPVGLRINKDDGVLSFKAEKSYFLSGRLKYDQEYKVYLGVQNLANPSERVDTSFSLVFYNTEIVYSQVKPSVSNVLYIDEGDTLNFKVQCETGSFPIESITTLVSTPLRNYNNVTKCNEAFVWPIPYDFVKETDSAKMRVFTISFIGADKFFNRDTATIRVIVRDALNYPFRQNEYDKTVSEVNRYILQLKYTFRELDKSVKGTKNTRSTFDVASGTSALTGTALATSTSPGTQNVGKILPSVGVALVPVKEAVSPTKTYEQNSASTVRACIKRLEYNLSDNMLIGEKDPDILSKIAKIRAELKAVQVQLVDVPMVDTGGLSEEELNQYFNSPKVNKKYKLTKK</sequence>
<protein>
    <submittedName>
        <fullName evidence="2">Uncharacterized protein</fullName>
    </submittedName>
</protein>
<evidence type="ECO:0000313" key="2">
    <source>
        <dbReference type="EMBL" id="GAO43948.1"/>
    </source>
</evidence>
<reference evidence="2 3" key="1">
    <citation type="submission" date="2015-04" db="EMBL/GenBank/DDBJ databases">
        <title>Whole genome shotgun sequence of Flavihumibacter petaseus NBRC 106054.</title>
        <authorList>
            <person name="Miyazawa S."/>
            <person name="Hosoyama A."/>
            <person name="Hashimoto M."/>
            <person name="Noguchi M."/>
            <person name="Tsuchikane K."/>
            <person name="Ohji S."/>
            <person name="Yamazoe A."/>
            <person name="Ichikawa N."/>
            <person name="Kimura A."/>
            <person name="Fujita N."/>
        </authorList>
    </citation>
    <scope>NUCLEOTIDE SEQUENCE [LARGE SCALE GENOMIC DNA]</scope>
    <source>
        <strain evidence="2 3">NBRC 106054</strain>
    </source>
</reference>
<evidence type="ECO:0000256" key="1">
    <source>
        <dbReference type="SAM" id="SignalP"/>
    </source>
</evidence>
<keyword evidence="1" id="KW-0732">Signal</keyword>
<keyword evidence="3" id="KW-1185">Reference proteome</keyword>
<feature type="chain" id="PRO_5002429828" evidence="1">
    <location>
        <begin position="26"/>
        <end position="427"/>
    </location>
</feature>